<dbReference type="EMBL" id="AP010904">
    <property type="protein sequence ID" value="BAH77617.1"/>
    <property type="molecule type" value="Genomic_DNA"/>
</dbReference>
<sequence>MRGAMGKAKTGQTPGNRLATGNFRGELGSWGLAVALAFGRRLLARPAAGAYLSGLADRCFAPGGAPAPPPPQAGALADGVVSLLRRTGPFPGRIGVDGLPGSGKSSLAAALGERLCLDVVCLDHTNLDKPRDLHRPFAIHEHHRLLRTQDIAPLDAIIYIDDPVEAAMARVLTRKRGAYLLEILDFTLHKRIGDLAFALADGLALTVPGSAVRLKRRPADGYRHRQRIDDAVAERGGDAAGRSLEEALFLLAGLAPRHGFTAYLNAQALTADLFGALADCLPGSVLGRRGR</sequence>
<evidence type="ECO:0000313" key="3">
    <source>
        <dbReference type="Proteomes" id="UP000009071"/>
    </source>
</evidence>
<name>C4XPR7_SOLM1</name>
<dbReference type="SUPFAM" id="SSF52540">
    <property type="entry name" value="P-loop containing nucleoside triphosphate hydrolases"/>
    <property type="match status" value="1"/>
</dbReference>
<evidence type="ECO:0000256" key="1">
    <source>
        <dbReference type="SAM" id="MobiDB-lite"/>
    </source>
</evidence>
<dbReference type="HOGENOM" id="CLU_955550_0_0_7"/>
<dbReference type="Proteomes" id="UP000009071">
    <property type="component" value="Chromosome"/>
</dbReference>
<protein>
    <submittedName>
        <fullName evidence="2">Uncharacterized protein</fullName>
    </submittedName>
</protein>
<dbReference type="InterPro" id="IPR027417">
    <property type="entry name" value="P-loop_NTPase"/>
</dbReference>
<dbReference type="RefSeq" id="WP_015862745.1">
    <property type="nucleotide sequence ID" value="NC_012796.1"/>
</dbReference>
<proteinExistence type="predicted"/>
<dbReference type="OrthoDB" id="9778292at2"/>
<feature type="region of interest" description="Disordered" evidence="1">
    <location>
        <begin position="1"/>
        <end position="20"/>
    </location>
</feature>
<dbReference type="AlphaFoldDB" id="C4XPR7"/>
<dbReference type="STRING" id="573370.DMR_41260"/>
<keyword evidence="3" id="KW-1185">Reference proteome</keyword>
<dbReference type="KEGG" id="dma:DMR_41260"/>
<accession>C4XPR7</accession>
<gene>
    <name evidence="2" type="ordered locus">DMR_41260</name>
</gene>
<organism evidence="2 3">
    <name type="scientific">Solidesulfovibrio magneticus (strain ATCC 700980 / DSM 13731 / RS-1)</name>
    <name type="common">Desulfovibrio magneticus</name>
    <dbReference type="NCBI Taxonomy" id="573370"/>
    <lineage>
        <taxon>Bacteria</taxon>
        <taxon>Pseudomonadati</taxon>
        <taxon>Thermodesulfobacteriota</taxon>
        <taxon>Desulfovibrionia</taxon>
        <taxon>Desulfovibrionales</taxon>
        <taxon>Desulfovibrionaceae</taxon>
        <taxon>Solidesulfovibrio</taxon>
    </lineage>
</organism>
<reference evidence="2 3" key="1">
    <citation type="journal article" date="2009" name="Genome Res.">
        <title>Whole genome sequence of Desulfovibrio magneticus strain RS-1 revealed common gene clusters in magnetotactic bacteria.</title>
        <authorList>
            <person name="Nakazawa H."/>
            <person name="Arakaki A."/>
            <person name="Narita-Yamada S."/>
            <person name="Yashiro I."/>
            <person name="Jinno K."/>
            <person name="Aoki N."/>
            <person name="Tsuruyama A."/>
            <person name="Okamura Y."/>
            <person name="Tanikawa S."/>
            <person name="Fujita N."/>
            <person name="Takeyama H."/>
            <person name="Matsunaga T."/>
        </authorList>
    </citation>
    <scope>NUCLEOTIDE SEQUENCE [LARGE SCALE GENOMIC DNA]</scope>
    <source>
        <strain evidence="3">ATCC 700980 / DSM 13731 / RS-1</strain>
    </source>
</reference>
<evidence type="ECO:0000313" key="2">
    <source>
        <dbReference type="EMBL" id="BAH77617.1"/>
    </source>
</evidence>